<dbReference type="GO" id="GO:0016509">
    <property type="term" value="F:long-chain (3S)-3-hydroxyacyl-CoA dehydrogenase (NAD+) activity"/>
    <property type="evidence" value="ECO:0007669"/>
    <property type="project" value="TreeGrafter"/>
</dbReference>
<organism evidence="2 3">
    <name type="scientific">Xanthobacter dioxanivorans</name>
    <dbReference type="NCBI Taxonomy" id="2528964"/>
    <lineage>
        <taxon>Bacteria</taxon>
        <taxon>Pseudomonadati</taxon>
        <taxon>Pseudomonadota</taxon>
        <taxon>Alphaproteobacteria</taxon>
        <taxon>Hyphomicrobiales</taxon>
        <taxon>Xanthobacteraceae</taxon>
        <taxon>Xanthobacter</taxon>
    </lineage>
</organism>
<dbReference type="PANTHER" id="PTHR43612:SF3">
    <property type="entry name" value="TRIFUNCTIONAL ENZYME SUBUNIT ALPHA, MITOCHONDRIAL"/>
    <property type="match status" value="1"/>
</dbReference>
<dbReference type="AlphaFoldDB" id="A0A974PQR5"/>
<feature type="region of interest" description="Disordered" evidence="1">
    <location>
        <begin position="128"/>
        <end position="152"/>
    </location>
</feature>
<dbReference type="EMBL" id="CP063362">
    <property type="protein sequence ID" value="QRG07786.1"/>
    <property type="molecule type" value="Genomic_DNA"/>
</dbReference>
<name>A0A974PQR5_9HYPH</name>
<dbReference type="PANTHER" id="PTHR43612">
    <property type="entry name" value="TRIFUNCTIONAL ENZYME SUBUNIT ALPHA"/>
    <property type="match status" value="1"/>
</dbReference>
<dbReference type="KEGG" id="xdi:EZH22_05235"/>
<gene>
    <name evidence="2" type="ORF">EZH22_05235</name>
</gene>
<reference evidence="2 3" key="1">
    <citation type="submission" date="2020-10" db="EMBL/GenBank/DDBJ databases">
        <title>Degradation of 1,4-Dioxane by Xanthobacter sp. YN2, via a Novel Group-2 Soluble Di-Iron Monooxygenase.</title>
        <authorList>
            <person name="Ma F."/>
            <person name="Wang Y."/>
            <person name="Yang J."/>
            <person name="Guo H."/>
            <person name="Su D."/>
            <person name="Yu L."/>
        </authorList>
    </citation>
    <scope>NUCLEOTIDE SEQUENCE [LARGE SCALE GENOMIC DNA]</scope>
    <source>
        <strain evidence="2 3">YN2</strain>
    </source>
</reference>
<dbReference type="RefSeq" id="WP_203194700.1">
    <property type="nucleotide sequence ID" value="NZ_CP063362.1"/>
</dbReference>
<evidence type="ECO:0008006" key="4">
    <source>
        <dbReference type="Google" id="ProtNLM"/>
    </source>
</evidence>
<keyword evidence="3" id="KW-1185">Reference proteome</keyword>
<proteinExistence type="predicted"/>
<evidence type="ECO:0000313" key="3">
    <source>
        <dbReference type="Proteomes" id="UP000596427"/>
    </source>
</evidence>
<sequence>MAEGLRLVTEGMSPTLVENLARAAGLEQGPLALARAAGLAFPESEAAAPAAQDEVRERLLLAPALAVARALAASGGAAPELADLDAILGWGYPAWTGGPLWFIASMGPDRLAARCRALETRHGARFAPPAIMPTSGARGAGEGRESPASTLV</sequence>
<dbReference type="InterPro" id="IPR050136">
    <property type="entry name" value="FA_oxidation_alpha_subunit"/>
</dbReference>
<dbReference type="GO" id="GO:0006635">
    <property type="term" value="P:fatty acid beta-oxidation"/>
    <property type="evidence" value="ECO:0007669"/>
    <property type="project" value="TreeGrafter"/>
</dbReference>
<dbReference type="Proteomes" id="UP000596427">
    <property type="component" value="Chromosome"/>
</dbReference>
<evidence type="ECO:0000256" key="1">
    <source>
        <dbReference type="SAM" id="MobiDB-lite"/>
    </source>
</evidence>
<dbReference type="Gene3D" id="1.10.1040.50">
    <property type="match status" value="1"/>
</dbReference>
<protein>
    <recommendedName>
        <fullName evidence="4">3-hydroxyacyl-CoA dehydrogenase C-terminal domain-containing protein</fullName>
    </recommendedName>
</protein>
<dbReference type="SUPFAM" id="SSF48179">
    <property type="entry name" value="6-phosphogluconate dehydrogenase C-terminal domain-like"/>
    <property type="match status" value="1"/>
</dbReference>
<dbReference type="GO" id="GO:0004300">
    <property type="term" value="F:enoyl-CoA hydratase activity"/>
    <property type="evidence" value="ECO:0007669"/>
    <property type="project" value="TreeGrafter"/>
</dbReference>
<accession>A0A974PQR5</accession>
<dbReference type="InterPro" id="IPR008927">
    <property type="entry name" value="6-PGluconate_DH-like_C_sf"/>
</dbReference>
<evidence type="ECO:0000313" key="2">
    <source>
        <dbReference type="EMBL" id="QRG07786.1"/>
    </source>
</evidence>